<keyword evidence="1" id="KW-0812">Transmembrane</keyword>
<organism evidence="3 5">
    <name type="scientific">Pseudomonas grimontii</name>
    <dbReference type="NCBI Taxonomy" id="129847"/>
    <lineage>
        <taxon>Bacteria</taxon>
        <taxon>Pseudomonadati</taxon>
        <taxon>Pseudomonadota</taxon>
        <taxon>Gammaproteobacteria</taxon>
        <taxon>Pseudomonadales</taxon>
        <taxon>Pseudomonadaceae</taxon>
        <taxon>Pseudomonas</taxon>
    </lineage>
</organism>
<keyword evidence="1" id="KW-1133">Transmembrane helix</keyword>
<dbReference type="Proteomes" id="UP000317267">
    <property type="component" value="Unassembled WGS sequence"/>
</dbReference>
<keyword evidence="4" id="KW-1185">Reference proteome</keyword>
<evidence type="ECO:0000256" key="1">
    <source>
        <dbReference type="SAM" id="Phobius"/>
    </source>
</evidence>
<evidence type="ECO:0000313" key="5">
    <source>
        <dbReference type="Proteomes" id="UP000317267"/>
    </source>
</evidence>
<dbReference type="EMBL" id="VFES01000005">
    <property type="protein sequence ID" value="TWR67289.1"/>
    <property type="molecule type" value="Genomic_DNA"/>
</dbReference>
<reference evidence="3 5" key="2">
    <citation type="submission" date="2019-06" db="EMBL/GenBank/DDBJ databases">
        <title>Pseudomonas bimorpha sp. nov. isolated from bovine raw milk and skim milk concentrate.</title>
        <authorList>
            <person name="Hofmann K."/>
            <person name="Huptas C."/>
            <person name="Doll E."/>
            <person name="Scherer S."/>
            <person name="Wenning M."/>
        </authorList>
    </citation>
    <scope>NUCLEOTIDE SEQUENCE [LARGE SCALE GENOMIC DNA]</scope>
    <source>
        <strain evidence="3 5">DSM 17515</strain>
    </source>
</reference>
<dbReference type="Proteomes" id="UP000198740">
    <property type="component" value="Unassembled WGS sequence"/>
</dbReference>
<comment type="caution">
    <text evidence="3">The sequence shown here is derived from an EMBL/GenBank/DDBJ whole genome shotgun (WGS) entry which is preliminary data.</text>
</comment>
<evidence type="ECO:0000313" key="3">
    <source>
        <dbReference type="EMBL" id="TWR67289.1"/>
    </source>
</evidence>
<accession>A0A1H1H293</accession>
<sequence>MGDWNVGVMLPAVVNVISFAVGALVTLHVQKMARSASDARLDKDAKARRLDDWLSKFLPMASEFISIIRVVHDWKLHAEHRKPYLTCAYHEGAVMSAEAIRWSDNYFSINRELYASRARLEILTTAFKFNCEGLFSALSNAMAIAEKNGETDREAVDRCCAEVLAQAKLIYEELYDPGQNR</sequence>
<dbReference type="RefSeq" id="WP_090403811.1">
    <property type="nucleotide sequence ID" value="NZ_FNKM01000002.1"/>
</dbReference>
<gene>
    <name evidence="3" type="ORF">FIV39_11400</name>
    <name evidence="2" type="ORF">SAMN04490186_3916</name>
</gene>
<reference evidence="2 4" key="1">
    <citation type="submission" date="2016-10" db="EMBL/GenBank/DDBJ databases">
        <authorList>
            <person name="Varghese N."/>
            <person name="Submissions S."/>
        </authorList>
    </citation>
    <scope>NUCLEOTIDE SEQUENCE [LARGE SCALE GENOMIC DNA]</scope>
    <source>
        <strain evidence="2 4">BS2976</strain>
    </source>
</reference>
<name>A0A1H1H293_9PSED</name>
<feature type="transmembrane region" description="Helical" evidence="1">
    <location>
        <begin position="6"/>
        <end position="27"/>
    </location>
</feature>
<dbReference type="AlphaFoldDB" id="A0A1H1H293"/>
<evidence type="ECO:0000313" key="2">
    <source>
        <dbReference type="EMBL" id="SDR19501.1"/>
    </source>
</evidence>
<dbReference type="EMBL" id="FNKM01000002">
    <property type="protein sequence ID" value="SDR19501.1"/>
    <property type="molecule type" value="Genomic_DNA"/>
</dbReference>
<keyword evidence="1" id="KW-0472">Membrane</keyword>
<protein>
    <submittedName>
        <fullName evidence="3">Uncharacterized protein</fullName>
    </submittedName>
</protein>
<evidence type="ECO:0000313" key="4">
    <source>
        <dbReference type="Proteomes" id="UP000198740"/>
    </source>
</evidence>
<proteinExistence type="predicted"/>